<reference evidence="6" key="1">
    <citation type="submission" date="2021-01" db="EMBL/GenBank/DDBJ databases">
        <title>Whole genome shotgun sequence of Cellulomonas pakistanensis NBRC 110800.</title>
        <authorList>
            <person name="Komaki H."/>
            <person name="Tamura T."/>
        </authorList>
    </citation>
    <scope>NUCLEOTIDE SEQUENCE</scope>
    <source>
        <strain evidence="6">NBRC 110800</strain>
    </source>
</reference>
<evidence type="ECO:0000313" key="7">
    <source>
        <dbReference type="Proteomes" id="UP000642125"/>
    </source>
</evidence>
<dbReference type="PROSITE" id="PS51898">
    <property type="entry name" value="TYR_RECOMBINASE"/>
    <property type="match status" value="1"/>
</dbReference>
<evidence type="ECO:0000256" key="2">
    <source>
        <dbReference type="ARBA" id="ARBA00023125"/>
    </source>
</evidence>
<dbReference type="AlphaFoldDB" id="A0A919PBH0"/>
<keyword evidence="3" id="KW-0233">DNA recombination</keyword>
<evidence type="ECO:0000256" key="1">
    <source>
        <dbReference type="ARBA" id="ARBA00008857"/>
    </source>
</evidence>
<dbReference type="InterPro" id="IPR050090">
    <property type="entry name" value="Tyrosine_recombinase_XerCD"/>
</dbReference>
<dbReference type="InterPro" id="IPR036366">
    <property type="entry name" value="PGBDSf"/>
</dbReference>
<accession>A0A919PBH0</accession>
<comment type="caution">
    <text evidence="6">The sequence shown here is derived from an EMBL/GenBank/DDBJ whole genome shotgun (WGS) entry which is preliminary data.</text>
</comment>
<organism evidence="6 7">
    <name type="scientific">Cellulomonas pakistanensis</name>
    <dbReference type="NCBI Taxonomy" id="992287"/>
    <lineage>
        <taxon>Bacteria</taxon>
        <taxon>Bacillati</taxon>
        <taxon>Actinomycetota</taxon>
        <taxon>Actinomycetes</taxon>
        <taxon>Micrococcales</taxon>
        <taxon>Cellulomonadaceae</taxon>
        <taxon>Cellulomonas</taxon>
    </lineage>
</organism>
<evidence type="ECO:0000256" key="4">
    <source>
        <dbReference type="SAM" id="MobiDB-lite"/>
    </source>
</evidence>
<dbReference type="Gene3D" id="1.10.150.130">
    <property type="match status" value="1"/>
</dbReference>
<evidence type="ECO:0000256" key="3">
    <source>
        <dbReference type="ARBA" id="ARBA00023172"/>
    </source>
</evidence>
<dbReference type="Pfam" id="PF01471">
    <property type="entry name" value="PG_binding_1"/>
    <property type="match status" value="1"/>
</dbReference>
<dbReference type="InterPro" id="IPR002477">
    <property type="entry name" value="Peptidoglycan-bd-like"/>
</dbReference>
<dbReference type="PANTHER" id="PTHR30349:SF64">
    <property type="entry name" value="PROPHAGE INTEGRASE INTD-RELATED"/>
    <property type="match status" value="1"/>
</dbReference>
<protein>
    <recommendedName>
        <fullName evidence="5">Tyr recombinase domain-containing protein</fullName>
    </recommendedName>
</protein>
<comment type="similarity">
    <text evidence="1">Belongs to the 'phage' integrase family.</text>
</comment>
<dbReference type="Gene3D" id="1.10.101.10">
    <property type="entry name" value="PGBD-like superfamily/PGBD"/>
    <property type="match status" value="1"/>
</dbReference>
<dbReference type="InterPro" id="IPR011010">
    <property type="entry name" value="DNA_brk_join_enz"/>
</dbReference>
<gene>
    <name evidence="6" type="ORF">Cpa01nite_33160</name>
</gene>
<dbReference type="PANTHER" id="PTHR30349">
    <property type="entry name" value="PHAGE INTEGRASE-RELATED"/>
    <property type="match status" value="1"/>
</dbReference>
<dbReference type="InterPro" id="IPR010998">
    <property type="entry name" value="Integrase_recombinase_N"/>
</dbReference>
<keyword evidence="7" id="KW-1185">Reference proteome</keyword>
<dbReference type="SUPFAM" id="SSF56349">
    <property type="entry name" value="DNA breaking-rejoining enzymes"/>
    <property type="match status" value="2"/>
</dbReference>
<dbReference type="GO" id="GO:0003677">
    <property type="term" value="F:DNA binding"/>
    <property type="evidence" value="ECO:0007669"/>
    <property type="project" value="UniProtKB-KW"/>
</dbReference>
<dbReference type="GO" id="GO:0015074">
    <property type="term" value="P:DNA integration"/>
    <property type="evidence" value="ECO:0007669"/>
    <property type="project" value="InterPro"/>
</dbReference>
<dbReference type="InterPro" id="IPR013762">
    <property type="entry name" value="Integrase-like_cat_sf"/>
</dbReference>
<sequence>MRIIPGNHTELIRRGSPVRPNAPQTSDTRYSAHVAYVEQRKRAGAGGKVELRYVGRYRIDGRLKSTRTFKVKRDALAEAEAQERAGKSSEWVDPSLARVTVDEWFRLWQGARSGRAPRTTEAETERYASLIAPAFGSTILRRLDYSDIATWAATMRSKRTGDVASQARRRDAVRLLVQILDGAVDSRRLRHNPARTPSGKVPYLPRASRSKEHRYLSNEQLRRLVDAAGAGEGSALILLTGLTGLRWGELSALLVEDVDLQRGRVSVRRAYTRLDSGALVLGDTKTHARREVPIGGTLRARLQPLLAGKRKSELLFTSRTGEPLRRESFTRSTFQPAVRAAGGAVTALQRALGLPEASVTGVYDERTRLSVIELQARGGISPTGVCDPETWAHLATEDRQCRAGMTQGEKVSRTRQLATLTRMTLAPGAEDFASLTFHDLRHTAASLAVANGATVKAVQLMLGHESAKLTLDTYAGLFESDLDSLGATMSDAFDASAAHYVLTDPGPSVSETIRSDEPNPA</sequence>
<dbReference type="Gene3D" id="1.10.443.10">
    <property type="entry name" value="Intergrase catalytic core"/>
    <property type="match status" value="1"/>
</dbReference>
<dbReference type="Pfam" id="PF00589">
    <property type="entry name" value="Phage_integrase"/>
    <property type="match status" value="2"/>
</dbReference>
<feature type="region of interest" description="Disordered" evidence="4">
    <location>
        <begin position="1"/>
        <end position="29"/>
    </location>
</feature>
<evidence type="ECO:0000313" key="6">
    <source>
        <dbReference type="EMBL" id="GIG37935.1"/>
    </source>
</evidence>
<keyword evidence="2" id="KW-0238">DNA-binding</keyword>
<name>A0A919PBH0_9CELL</name>
<evidence type="ECO:0000259" key="5">
    <source>
        <dbReference type="PROSITE" id="PS51898"/>
    </source>
</evidence>
<dbReference type="Proteomes" id="UP000642125">
    <property type="component" value="Unassembled WGS sequence"/>
</dbReference>
<dbReference type="InterPro" id="IPR002104">
    <property type="entry name" value="Integrase_catalytic"/>
</dbReference>
<feature type="domain" description="Tyr recombinase" evidence="5">
    <location>
        <begin position="211"/>
        <end position="487"/>
    </location>
</feature>
<proteinExistence type="inferred from homology"/>
<dbReference type="EMBL" id="BONO01000032">
    <property type="protein sequence ID" value="GIG37935.1"/>
    <property type="molecule type" value="Genomic_DNA"/>
</dbReference>
<dbReference type="GO" id="GO:0006310">
    <property type="term" value="P:DNA recombination"/>
    <property type="evidence" value="ECO:0007669"/>
    <property type="project" value="UniProtKB-KW"/>
</dbReference>